<name>A0A8S5UW31_9CAUD</name>
<dbReference type="EMBL" id="BK016153">
    <property type="protein sequence ID" value="DAF98695.1"/>
    <property type="molecule type" value="Genomic_DNA"/>
</dbReference>
<evidence type="ECO:0000313" key="2">
    <source>
        <dbReference type="EMBL" id="DAF98695.1"/>
    </source>
</evidence>
<keyword evidence="1" id="KW-0472">Membrane</keyword>
<keyword evidence="1" id="KW-0812">Transmembrane</keyword>
<sequence length="116" mass="11766">MSLTAEQSATLTAVAAVAWPFIQAALDKPYWTAGRRRAVTLVAVVLIAAGTWLAGAYPATAEAAGSQLLAVAGLVLGAFNILKSVKINGLSVLDWAGIVTPGGVTLRGPGEGKHAK</sequence>
<reference evidence="2" key="1">
    <citation type="journal article" date="2021" name="Proc. Natl. Acad. Sci. U.S.A.">
        <title>A Catalog of Tens of Thousands of Viruses from Human Metagenomes Reveals Hidden Associations with Chronic Diseases.</title>
        <authorList>
            <person name="Tisza M.J."/>
            <person name="Buck C.B."/>
        </authorList>
    </citation>
    <scope>NUCLEOTIDE SEQUENCE</scope>
    <source>
        <strain evidence="2">CtgaU3</strain>
    </source>
</reference>
<protein>
    <submittedName>
        <fullName evidence="2">Uncharacterized protein</fullName>
    </submittedName>
</protein>
<evidence type="ECO:0000256" key="1">
    <source>
        <dbReference type="SAM" id="Phobius"/>
    </source>
</evidence>
<accession>A0A8S5UW31</accession>
<feature type="transmembrane region" description="Helical" evidence="1">
    <location>
        <begin position="63"/>
        <end position="82"/>
    </location>
</feature>
<proteinExistence type="predicted"/>
<keyword evidence="1" id="KW-1133">Transmembrane helix</keyword>
<organism evidence="2">
    <name type="scientific">Siphoviridae sp. ctgaU3</name>
    <dbReference type="NCBI Taxonomy" id="2825609"/>
    <lineage>
        <taxon>Viruses</taxon>
        <taxon>Duplodnaviria</taxon>
        <taxon>Heunggongvirae</taxon>
        <taxon>Uroviricota</taxon>
        <taxon>Caudoviricetes</taxon>
    </lineage>
</organism>
<feature type="transmembrane region" description="Helical" evidence="1">
    <location>
        <begin position="38"/>
        <end position="57"/>
    </location>
</feature>